<dbReference type="RefSeq" id="XP_009177941.1">
    <property type="nucleotide sequence ID" value="XM_009179677.1"/>
</dbReference>
<proteinExistence type="predicted"/>
<feature type="non-terminal residue" evidence="1">
    <location>
        <position position="1"/>
    </location>
</feature>
<dbReference type="AlphaFoldDB" id="A0A074YYP1"/>
<name>A0A074YYP1_OPIVI</name>
<dbReference type="EMBL" id="KL603769">
    <property type="protein sequence ID" value="KER18312.1"/>
    <property type="molecule type" value="Genomic_DNA"/>
</dbReference>
<gene>
    <name evidence="1" type="ORF">T265_16144</name>
</gene>
<keyword evidence="2" id="KW-1185">Reference proteome</keyword>
<dbReference type="CTD" id="20330309"/>
<accession>A0A074YYP1</accession>
<dbReference type="Proteomes" id="UP000054324">
    <property type="component" value="Unassembled WGS sequence"/>
</dbReference>
<evidence type="ECO:0000313" key="1">
    <source>
        <dbReference type="EMBL" id="KER18312.1"/>
    </source>
</evidence>
<dbReference type="GeneID" id="20330309"/>
<sequence>EKVYGPRETFFLLGPSSSLCVPSTSSSEPKLSFVASSEGYCLLVAPEVARVGETELPKDAWAQPTEINCPEGEGNFLKTDHS</sequence>
<evidence type="ECO:0000313" key="2">
    <source>
        <dbReference type="Proteomes" id="UP000054324"/>
    </source>
</evidence>
<feature type="non-terminal residue" evidence="1">
    <location>
        <position position="82"/>
    </location>
</feature>
<dbReference type="KEGG" id="ovi:T265_16144"/>
<organism evidence="1 2">
    <name type="scientific">Opisthorchis viverrini</name>
    <name type="common">Southeast Asian liver fluke</name>
    <dbReference type="NCBI Taxonomy" id="6198"/>
    <lineage>
        <taxon>Eukaryota</taxon>
        <taxon>Metazoa</taxon>
        <taxon>Spiralia</taxon>
        <taxon>Lophotrochozoa</taxon>
        <taxon>Platyhelminthes</taxon>
        <taxon>Trematoda</taxon>
        <taxon>Digenea</taxon>
        <taxon>Opisthorchiida</taxon>
        <taxon>Opisthorchiata</taxon>
        <taxon>Opisthorchiidae</taxon>
        <taxon>Opisthorchis</taxon>
    </lineage>
</organism>
<protein>
    <submittedName>
        <fullName evidence="1">Uncharacterized protein</fullName>
    </submittedName>
</protein>
<reference evidence="1 2" key="1">
    <citation type="submission" date="2013-11" db="EMBL/GenBank/DDBJ databases">
        <title>Opisthorchis viverrini - life in the bile duct.</title>
        <authorList>
            <person name="Young N.D."/>
            <person name="Nagarajan N."/>
            <person name="Lin S.J."/>
            <person name="Korhonen P.K."/>
            <person name="Jex A.R."/>
            <person name="Hall R.S."/>
            <person name="Safavi-Hemami H."/>
            <person name="Kaewkong W."/>
            <person name="Bertrand D."/>
            <person name="Gao S."/>
            <person name="Seet Q."/>
            <person name="Wongkham S."/>
            <person name="Teh B.T."/>
            <person name="Wongkham C."/>
            <person name="Intapan P.M."/>
            <person name="Maleewong W."/>
            <person name="Yang X."/>
            <person name="Hu M."/>
            <person name="Wang Z."/>
            <person name="Hofmann A."/>
            <person name="Sternberg P.W."/>
            <person name="Tan P."/>
            <person name="Wang J."/>
            <person name="Gasser R.B."/>
        </authorList>
    </citation>
    <scope>NUCLEOTIDE SEQUENCE [LARGE SCALE GENOMIC DNA]</scope>
</reference>